<dbReference type="SMART" id="SM01359">
    <property type="entry name" value="A2M_N_2"/>
    <property type="match status" value="1"/>
</dbReference>
<dbReference type="SMART" id="SM00223">
    <property type="entry name" value="APPLE"/>
    <property type="match status" value="1"/>
</dbReference>
<keyword evidence="4" id="KW-1015">Disulfide bond</keyword>
<evidence type="ECO:0000256" key="2">
    <source>
        <dbReference type="ARBA" id="ARBA00022729"/>
    </source>
</evidence>
<dbReference type="Proteomes" id="UP000463224">
    <property type="component" value="Unassembled WGS sequence"/>
</dbReference>
<dbReference type="InterPro" id="IPR026284">
    <property type="entry name" value="A2MG_proteobact"/>
</dbReference>
<keyword evidence="8" id="KW-1185">Reference proteome</keyword>
<dbReference type="InterPro" id="IPR049120">
    <property type="entry name" value="A2M_bMG2"/>
</dbReference>
<accession>A0A844QM57</accession>
<dbReference type="Pfam" id="PF21142">
    <property type="entry name" value="A2M_bMG2"/>
    <property type="match status" value="1"/>
</dbReference>
<dbReference type="Pfam" id="PF07678">
    <property type="entry name" value="TED_complement"/>
    <property type="match status" value="1"/>
</dbReference>
<dbReference type="Gene3D" id="1.25.40.10">
    <property type="entry name" value="Tetratricopeptide repeat domain"/>
    <property type="match status" value="1"/>
</dbReference>
<keyword evidence="3" id="KW-0677">Repeat</keyword>
<dbReference type="Pfam" id="PF17973">
    <property type="entry name" value="bMG10"/>
    <property type="match status" value="1"/>
</dbReference>
<evidence type="ECO:0000256" key="5">
    <source>
        <dbReference type="SAM" id="SignalP"/>
    </source>
</evidence>
<dbReference type="Pfam" id="PF17962">
    <property type="entry name" value="bMG6"/>
    <property type="match status" value="1"/>
</dbReference>
<dbReference type="Pfam" id="PF00024">
    <property type="entry name" value="PAN_1"/>
    <property type="match status" value="1"/>
</dbReference>
<dbReference type="Gene3D" id="2.60.40.1930">
    <property type="match status" value="1"/>
</dbReference>
<dbReference type="GO" id="GO:0006508">
    <property type="term" value="P:proteolysis"/>
    <property type="evidence" value="ECO:0007669"/>
    <property type="project" value="InterPro"/>
</dbReference>
<dbReference type="SMART" id="SM01419">
    <property type="entry name" value="Thiol-ester_cl"/>
    <property type="match status" value="1"/>
</dbReference>
<dbReference type="SUPFAM" id="SSF48239">
    <property type="entry name" value="Terpenoid cyclases/Protein prenyltransferases"/>
    <property type="match status" value="1"/>
</dbReference>
<dbReference type="PANTHER" id="PTHR40094">
    <property type="entry name" value="ALPHA-2-MACROGLOBULIN HOMOLOG"/>
    <property type="match status" value="1"/>
</dbReference>
<evidence type="ECO:0000313" key="8">
    <source>
        <dbReference type="Proteomes" id="UP000463224"/>
    </source>
</evidence>
<dbReference type="Gene3D" id="3.50.4.10">
    <property type="entry name" value="Hepatocyte Growth Factor"/>
    <property type="match status" value="1"/>
</dbReference>
<feature type="chain" id="PRO_5032440466" description="Apple domain-containing protein" evidence="5">
    <location>
        <begin position="27"/>
        <end position="1823"/>
    </location>
</feature>
<evidence type="ECO:0000313" key="7">
    <source>
        <dbReference type="EMBL" id="MVA99128.1"/>
    </source>
</evidence>
<proteinExistence type="inferred from homology"/>
<dbReference type="Pfam" id="PF01835">
    <property type="entry name" value="MG2"/>
    <property type="match status" value="1"/>
</dbReference>
<dbReference type="InterPro" id="IPR011990">
    <property type="entry name" value="TPR-like_helical_dom_sf"/>
</dbReference>
<reference evidence="7 8" key="1">
    <citation type="submission" date="2019-12" db="EMBL/GenBank/DDBJ databases">
        <title>Nitratireductor arenosus sp. nov., Isolated from sea sand, Jeju island, South Korea.</title>
        <authorList>
            <person name="Kim W."/>
        </authorList>
    </citation>
    <scope>NUCLEOTIDE SEQUENCE [LARGE SCALE GENOMIC DNA]</scope>
    <source>
        <strain evidence="7 8">CAU 1489</strain>
    </source>
</reference>
<feature type="domain" description="Apple" evidence="6">
    <location>
        <begin position="27"/>
        <end position="94"/>
    </location>
</feature>
<dbReference type="InterPro" id="IPR008930">
    <property type="entry name" value="Terpenoid_cyclase/PrenylTrfase"/>
</dbReference>
<dbReference type="PROSITE" id="PS50948">
    <property type="entry name" value="PAN"/>
    <property type="match status" value="1"/>
</dbReference>
<dbReference type="Gene3D" id="1.50.10.20">
    <property type="match status" value="1"/>
</dbReference>
<dbReference type="SMART" id="SM01360">
    <property type="entry name" value="A2M"/>
    <property type="match status" value="1"/>
</dbReference>
<dbReference type="InterPro" id="IPR003609">
    <property type="entry name" value="Pan_app"/>
</dbReference>
<comment type="caution">
    <text evidence="7">The sequence shown here is derived from an EMBL/GenBank/DDBJ whole genome shotgun (WGS) entry which is preliminary data.</text>
</comment>
<dbReference type="InterPro" id="IPR000177">
    <property type="entry name" value="Apple"/>
</dbReference>
<dbReference type="RefSeq" id="WP_156714084.1">
    <property type="nucleotide sequence ID" value="NZ_WPHG01000004.1"/>
</dbReference>
<evidence type="ECO:0000259" key="6">
    <source>
        <dbReference type="PROSITE" id="PS50948"/>
    </source>
</evidence>
<dbReference type="Pfam" id="PF07703">
    <property type="entry name" value="A2M_BRD"/>
    <property type="match status" value="1"/>
</dbReference>
<dbReference type="Pfam" id="PF17972">
    <property type="entry name" value="bMG5"/>
    <property type="match status" value="1"/>
</dbReference>
<dbReference type="InterPro" id="IPR051802">
    <property type="entry name" value="YfhM-like"/>
</dbReference>
<dbReference type="InterPro" id="IPR011626">
    <property type="entry name" value="Alpha-macroglobulin_TED"/>
</dbReference>
<protein>
    <recommendedName>
        <fullName evidence="6">Apple domain-containing protein</fullName>
    </recommendedName>
</protein>
<feature type="signal peptide" evidence="5">
    <location>
        <begin position="1"/>
        <end position="26"/>
    </location>
</feature>
<dbReference type="InterPro" id="IPR021868">
    <property type="entry name" value="Alpha_2_Macroglob_MG3"/>
</dbReference>
<dbReference type="EMBL" id="WPHG01000004">
    <property type="protein sequence ID" value="MVA99128.1"/>
    <property type="molecule type" value="Genomic_DNA"/>
</dbReference>
<dbReference type="GO" id="GO:0005615">
    <property type="term" value="C:extracellular space"/>
    <property type="evidence" value="ECO:0007669"/>
    <property type="project" value="InterPro"/>
</dbReference>
<dbReference type="GO" id="GO:0004866">
    <property type="term" value="F:endopeptidase inhibitor activity"/>
    <property type="evidence" value="ECO:0007669"/>
    <property type="project" value="InterPro"/>
</dbReference>
<dbReference type="InterPro" id="IPR047565">
    <property type="entry name" value="Alpha-macroglob_thiol-ester_cl"/>
</dbReference>
<evidence type="ECO:0000256" key="1">
    <source>
        <dbReference type="ARBA" id="ARBA00010556"/>
    </source>
</evidence>
<sequence>MSPRTCKGLFLTLFTTLALLVAPAFGQETRQIVTTADSDYYGFDLRTERDVSLDQCKAACLADPACRAFTFNTSAKWCFLKSDYNQLNPFPGAVAGKVETALGEPDIGAPKALSFVPAHVTGDAERLRADVLGKANAGGAGLAFLVQAAENAMASNDPRAALLNYQNALAILPDDTAIWTGLAAAANAIVPRSGESAYYFQRLGTGAAINAYLLSRTANQRADALNQLAPALEKRSMFRPAITAYEESLALVASPRIQALYADLKRRKGFRVVEHTIDSDSATPRVCVQFSEDLVKSGIDYAQFVRVDNAPTTAVDKGARELCVAGLEHGGRYRIVIRQGLPAAIGEVIAEPVALDIYVRDRSPSIRFTGDNFVLPDSARRGIPLVSVNTDRAEIALYRIGARSLARLMGESRFLRQLDAYELGSIADDLGAPVFEGTIDIAADRNKEVITSFPVDDAVPEREPGVYVMTAVPENDRRDSWDSRATQWFLVSDIGLATFAGEDGLNVFARSLDSAAPLAGVTLQLVARNNEVLGTARTDHDGRARFDAGLARGENGLAPAVITAEADEDFVFLDMTRAGFDLSDRGVTGRPSPGALDVYSWTERGIYRAGETVHAAALARDPAADAIDDLPLTFIFQRPDGVEDRRIVSNGAELGGHAVELELTDNAMRGTWSLRIHADPKEPPLSEKFFLVEDFVPDRIEFDLAADREEIALGEAASVEVDGRYLYGAPAEGLALEGQLAITRSREWARFPGYRFGLEDEEDVEDVRVALDGLPRTGSDGKAAFPVELTQVPSTTQLLSAEISVRMVEAGGRAVERTLELGVKPEGPSLGLKPEFEGGQVPEGSIASFRAIAIGPDGARLDAAGLSWSLVKINRQYQWYRSGNSWRYEPIVSTSLVEEGSIDATAAGEAQISVPVDWGRYRLEIETDDPAGPVTSVEFSAGWFVAARSTETPDGLEIALDKESYRVGDTARLKIASRFAGQALITVGSESLISTVTAAVSADGATIEIPVTEDFGAGTYVTATLFRPGEAAETRLPMRAIGVKWLPVDPGPRKLAVALELPEKTEPRQPLTIPLAVTGLQPGEEAYVTVAAVDVGILNLTRYEAPDPAGWYFGQRMLGIEMRDLYGRLIDGSPGATGRLRTGGDGGGMSPQGSPPTEKLVAFFSGIVKVDEDGRATVAFDIPQFNGTARVMAVAWSKSGTGSAERDIVIRDPVVLTASLPRFLAPGDQTRLLLEIANTDGPAGAYTLGLATGAALVADTGALPATLDLPAGGKTTLSVPVAAETAGDGAITLTLSHASGLAIERRLALPVRRGVMPVTTRRTVALAGKGGSLRIDGELLAASIAQGASVTVNVSRGAAFDVPALLMSLDRYPYGCAEQTTSRALPLLYVGELSKSAGLEDDPALRGRVADAIERVLSHQASSGSFGLWGPGSGDLWLDAYVTDFLTRAREQDYHVPAAAMDQALLNLQNSLAYDVDLATNGSEVAYALYVLARNRKASAGDLRYYSDTQLGAFSSPLARAQLAASLSLYGDAQRAGQAFSSALTLARGVEPGLQARADYGSALRDGAAMLALAAESRPEPALVPQMVSYVSDIRKQTRYLSTQDQAWMLLAARAVAGASDDIRLDIGGSPHEGAFSRRLSGEALASDPFVITNSGDEPVEAVVTTLAAPEQPLPAGGDGFSIERSYYTLDGKPATIAAARQNERYVVVIKVREHNDWPSRILVNDLLPAGFEIDNPRLVGSAELKNFEWLGQTDAVHTEFRDDRFIAAFTRGQGGDRDYTLAYVVRAVTPGVFVHPAASVEDMYRPQLSARTASGFMEVVGE</sequence>
<dbReference type="Pfam" id="PF00207">
    <property type="entry name" value="A2M"/>
    <property type="match status" value="1"/>
</dbReference>
<keyword evidence="2 5" id="KW-0732">Signal</keyword>
<dbReference type="InterPro" id="IPR002890">
    <property type="entry name" value="MG2"/>
</dbReference>
<dbReference type="CDD" id="cd02891">
    <property type="entry name" value="A2M_like"/>
    <property type="match status" value="1"/>
</dbReference>
<dbReference type="InterPro" id="IPR041246">
    <property type="entry name" value="Bact_MG10"/>
</dbReference>
<dbReference type="InterPro" id="IPR001599">
    <property type="entry name" value="Macroglobln_a2"/>
</dbReference>
<evidence type="ECO:0000256" key="3">
    <source>
        <dbReference type="ARBA" id="ARBA00022737"/>
    </source>
</evidence>
<dbReference type="Pfam" id="PF11974">
    <property type="entry name" value="bMG3"/>
    <property type="match status" value="1"/>
</dbReference>
<dbReference type="InterPro" id="IPR011625">
    <property type="entry name" value="A2M_N_BRD"/>
</dbReference>
<name>A0A844QM57_9HYPH</name>
<dbReference type="PANTHER" id="PTHR40094:SF1">
    <property type="entry name" value="UBIQUITIN DOMAIN-CONTAINING PROTEIN"/>
    <property type="match status" value="1"/>
</dbReference>
<gene>
    <name evidence="7" type="ORF">GN330_17910</name>
</gene>
<dbReference type="CDD" id="cd01100">
    <property type="entry name" value="APPLE_Factor_XI_like"/>
    <property type="match status" value="1"/>
</dbReference>
<dbReference type="SUPFAM" id="SSF57414">
    <property type="entry name" value="Hairpin loop containing domain-like"/>
    <property type="match status" value="1"/>
</dbReference>
<dbReference type="InterPro" id="IPR041203">
    <property type="entry name" value="Bact_A2M_MG5"/>
</dbReference>
<evidence type="ECO:0000256" key="4">
    <source>
        <dbReference type="ARBA" id="ARBA00023157"/>
    </source>
</evidence>
<dbReference type="InterPro" id="IPR041462">
    <property type="entry name" value="Bact_A2M_MG6"/>
</dbReference>
<comment type="similarity">
    <text evidence="1">Belongs to the protease inhibitor I39 (alpha-2-macroglobulin) family. Bacterial alpha-2-macroglobulin subfamily.</text>
</comment>
<organism evidence="7 8">
    <name type="scientific">Nitratireductor arenosus</name>
    <dbReference type="NCBI Taxonomy" id="2682096"/>
    <lineage>
        <taxon>Bacteria</taxon>
        <taxon>Pseudomonadati</taxon>
        <taxon>Pseudomonadota</taxon>
        <taxon>Alphaproteobacteria</taxon>
        <taxon>Hyphomicrobiales</taxon>
        <taxon>Phyllobacteriaceae</taxon>
        <taxon>Nitratireductor</taxon>
    </lineage>
</organism>
<dbReference type="PIRSF" id="PIRSF038980">
    <property type="entry name" value="A2M_bac"/>
    <property type="match status" value="1"/>
</dbReference>